<keyword evidence="3" id="KW-1185">Reference proteome</keyword>
<dbReference type="InterPro" id="IPR053151">
    <property type="entry name" value="RNase_H-like"/>
</dbReference>
<dbReference type="SUPFAM" id="SSF53098">
    <property type="entry name" value="Ribonuclease H-like"/>
    <property type="match status" value="1"/>
</dbReference>
<proteinExistence type="predicted"/>
<dbReference type="Pfam" id="PF13456">
    <property type="entry name" value="RVT_3"/>
    <property type="match status" value="1"/>
</dbReference>
<dbReference type="InterPro" id="IPR036397">
    <property type="entry name" value="RNaseH_sf"/>
</dbReference>
<dbReference type="CDD" id="cd06222">
    <property type="entry name" value="RNase_H_like"/>
    <property type="match status" value="1"/>
</dbReference>
<dbReference type="Gene3D" id="3.30.420.10">
    <property type="entry name" value="Ribonuclease H-like superfamily/Ribonuclease H"/>
    <property type="match status" value="1"/>
</dbReference>
<dbReference type="GO" id="GO:0003676">
    <property type="term" value="F:nucleic acid binding"/>
    <property type="evidence" value="ECO:0007669"/>
    <property type="project" value="InterPro"/>
</dbReference>
<dbReference type="EMBL" id="JAVYJV010000006">
    <property type="protein sequence ID" value="KAK4368229.1"/>
    <property type="molecule type" value="Genomic_DNA"/>
</dbReference>
<organism evidence="2 3">
    <name type="scientific">Anisodus tanguticus</name>
    <dbReference type="NCBI Taxonomy" id="243964"/>
    <lineage>
        <taxon>Eukaryota</taxon>
        <taxon>Viridiplantae</taxon>
        <taxon>Streptophyta</taxon>
        <taxon>Embryophyta</taxon>
        <taxon>Tracheophyta</taxon>
        <taxon>Spermatophyta</taxon>
        <taxon>Magnoliopsida</taxon>
        <taxon>eudicotyledons</taxon>
        <taxon>Gunneridae</taxon>
        <taxon>Pentapetalae</taxon>
        <taxon>asterids</taxon>
        <taxon>lamiids</taxon>
        <taxon>Solanales</taxon>
        <taxon>Solanaceae</taxon>
        <taxon>Solanoideae</taxon>
        <taxon>Hyoscyameae</taxon>
        <taxon>Anisodus</taxon>
    </lineage>
</organism>
<name>A0AAE1VPD4_9SOLA</name>
<protein>
    <recommendedName>
        <fullName evidence="1">RNase H type-1 domain-containing protein</fullName>
    </recommendedName>
</protein>
<dbReference type="PANTHER" id="PTHR47723:SF23">
    <property type="entry name" value="REVERSE TRANSCRIPTASE-LIKE PROTEIN"/>
    <property type="match status" value="1"/>
</dbReference>
<dbReference type="GO" id="GO:0004523">
    <property type="term" value="F:RNA-DNA hybrid ribonuclease activity"/>
    <property type="evidence" value="ECO:0007669"/>
    <property type="project" value="InterPro"/>
</dbReference>
<accession>A0AAE1VPD4</accession>
<evidence type="ECO:0000313" key="3">
    <source>
        <dbReference type="Proteomes" id="UP001291623"/>
    </source>
</evidence>
<evidence type="ECO:0000259" key="1">
    <source>
        <dbReference type="Pfam" id="PF13456"/>
    </source>
</evidence>
<dbReference type="InterPro" id="IPR012337">
    <property type="entry name" value="RNaseH-like_sf"/>
</dbReference>
<sequence>MLAKRNQLLALEKGLQIANGRNLYPLELETDSTEAINAILNGHEHSNLVSSCRWLILQGKTQSLKELSVRHNFREGNQIAHRLAKEASSKTLSHKLIMYPRPPVFLLEPLELDKNSTVFCVKIIKENVCNLLARLGNLSVFEDTMLCNMLS</sequence>
<dbReference type="AlphaFoldDB" id="A0AAE1VPD4"/>
<reference evidence="2" key="1">
    <citation type="submission" date="2023-12" db="EMBL/GenBank/DDBJ databases">
        <title>Genome assembly of Anisodus tanguticus.</title>
        <authorList>
            <person name="Wang Y.-J."/>
        </authorList>
    </citation>
    <scope>NUCLEOTIDE SEQUENCE</scope>
    <source>
        <strain evidence="2">KB-2021</strain>
        <tissue evidence="2">Leaf</tissue>
    </source>
</reference>
<dbReference type="PANTHER" id="PTHR47723">
    <property type="entry name" value="OS05G0353850 PROTEIN"/>
    <property type="match status" value="1"/>
</dbReference>
<gene>
    <name evidence="2" type="ORF">RND71_012021</name>
</gene>
<evidence type="ECO:0000313" key="2">
    <source>
        <dbReference type="EMBL" id="KAK4368229.1"/>
    </source>
</evidence>
<dbReference type="Proteomes" id="UP001291623">
    <property type="component" value="Unassembled WGS sequence"/>
</dbReference>
<feature type="domain" description="RNase H type-1" evidence="1">
    <location>
        <begin position="8"/>
        <end position="87"/>
    </location>
</feature>
<dbReference type="InterPro" id="IPR002156">
    <property type="entry name" value="RNaseH_domain"/>
</dbReference>
<dbReference type="InterPro" id="IPR044730">
    <property type="entry name" value="RNase_H-like_dom_plant"/>
</dbReference>
<comment type="caution">
    <text evidence="2">The sequence shown here is derived from an EMBL/GenBank/DDBJ whole genome shotgun (WGS) entry which is preliminary data.</text>
</comment>